<dbReference type="Gene3D" id="2.60.120.200">
    <property type="match status" value="1"/>
</dbReference>
<dbReference type="NCBIfam" id="TIGR04183">
    <property type="entry name" value="Por_Secre_tail"/>
    <property type="match status" value="1"/>
</dbReference>
<dbReference type="STRING" id="419940.SAMN05421824_0879"/>
<dbReference type="InterPro" id="IPR000601">
    <property type="entry name" value="PKD_dom"/>
</dbReference>
<dbReference type="PROSITE" id="PS50093">
    <property type="entry name" value="PKD"/>
    <property type="match status" value="1"/>
</dbReference>
<dbReference type="SUPFAM" id="SSF49899">
    <property type="entry name" value="Concanavalin A-like lectins/glucanases"/>
    <property type="match status" value="1"/>
</dbReference>
<evidence type="ECO:0000259" key="2">
    <source>
        <dbReference type="PROSITE" id="PS50093"/>
    </source>
</evidence>
<protein>
    <submittedName>
        <fullName evidence="3">Por secretion system C-terminal sorting domain-containing protein</fullName>
    </submittedName>
</protein>
<evidence type="ECO:0000313" key="4">
    <source>
        <dbReference type="Proteomes" id="UP000198999"/>
    </source>
</evidence>
<gene>
    <name evidence="3" type="ORF">SAMN05421824_0879</name>
</gene>
<keyword evidence="4" id="KW-1185">Reference proteome</keyword>
<accession>A0A1H9CDE4</accession>
<dbReference type="EMBL" id="FOFN01000001">
    <property type="protein sequence ID" value="SEP99245.1"/>
    <property type="molecule type" value="Genomic_DNA"/>
</dbReference>
<dbReference type="SUPFAM" id="SSF110296">
    <property type="entry name" value="Oligoxyloglucan reducing end-specific cellobiohydrolase"/>
    <property type="match status" value="2"/>
</dbReference>
<sequence length="1170" mass="128810">MKSISKKFVVFVLFMLALSALAIYLHMLNKKVNKEEHDYPVWIEMMETPGVNLEEARQAFDAYWEHHEHYRGDKSKKFERWYARNSKRLDAYGNVVPQAEIVAEYQKARELSNFAQQGQWINYGPIDVGPRNGIKKDGGRVKDVEFHPTDPNMYYVSCFKGGLFTTDNAGLNWTPLTDQIPDEVLISKVRPSNPSNIIIGTDLGVKYTTNGGTVWNASTGISGETNALIIKPDNENIVIAGNDFGIYRSVDGGVSFVQVQSAKSVEELRMHPTNPQIMYAGTNGGSQNSSTEFSQFFRSIDGGLNWVENTTDFGDGTFMKIAVTPAQPNYVYVINSRDHLGTDSFDGVYRSTDSGASFTKRSVSPDNIVNYNDNGNIDTGSRGQPNYNLFIVADPNNADILYGGGVKSWKSVDGGANWTQFYRDVSSDGGDIHIDQLTWAYSPHDDTLFAVNDGGIYYLNSNDKFQQITDGLPIAEVWECTQSQQNSTNVAGGTFHCGIKLNRSGVWTSPWGGDESTVLFDYSDDTYAYHFKYDRIHRSSNGGMTFQRINNNADRGEYTGTGVLDKSDVNTLFVGLFEVERINNARTANSSTVWDKISSFGGSTRIQKIEQSDADHNILYVSRGSGSFYRSDNVRDASPVFTNLTGNLIGSGKITDIATHPTNANIVYVLRGNKVYRSPDKGGSWTDISTGLPNIPLLEMVYDKTSDEGIYIGTDMGVYYKDATMGSWIDYSNGLAVVRVSGMDIYYGANRNESFITVSTDGRGFWRSALNDVTVPTTAANFSADTQTVIVNNSVSFTDASTGDPMAWEWVFEGGTPETSTSQTPVIQYATTGTYKVTLKVSGLGGIDTREEVGYITVINNPGGSGPLQAHYNFDQSISDSSSYSRGLSVIGGFSPSYVDDRDGNSENAYLAPGSSGFYLTNPYKGIGGTGERTVTAWIKTTTAGTRKTIVSWGANSSGQMWNVMVENGNIRVEGGGSNVQNDDSTVARLDGDTWRHIAVTYNPTDGDKLSDVKLYIDGVYYANQPDIVDSFQSETTVINTENTVNDLQIGNAGYNDNYYWLGELDDVRIYSKALTIGEINTVLVGGTLSIENNGFENNEIKVYPNPVKDFLKIKSSNMEKLNLKLFDIKGKQLNKVYGNKIDMSSFVSGFYILTVSSGVKQASYKILKN</sequence>
<dbReference type="AlphaFoldDB" id="A0A1H9CDE4"/>
<keyword evidence="1" id="KW-0732">Signal</keyword>
<dbReference type="GO" id="GO:0004553">
    <property type="term" value="F:hydrolase activity, hydrolyzing O-glycosyl compounds"/>
    <property type="evidence" value="ECO:0007669"/>
    <property type="project" value="UniProtKB-ARBA"/>
</dbReference>
<feature type="domain" description="PKD" evidence="2">
    <location>
        <begin position="778"/>
        <end position="846"/>
    </location>
</feature>
<dbReference type="InterPro" id="IPR013783">
    <property type="entry name" value="Ig-like_fold"/>
</dbReference>
<name>A0A1H9CDE4_9FLAO</name>
<dbReference type="InterPro" id="IPR022409">
    <property type="entry name" value="PKD/Chitinase_dom"/>
</dbReference>
<dbReference type="InterPro" id="IPR026444">
    <property type="entry name" value="Secre_tail"/>
</dbReference>
<dbReference type="Gene3D" id="2.60.40.10">
    <property type="entry name" value="Immunoglobulins"/>
    <property type="match status" value="1"/>
</dbReference>
<dbReference type="GO" id="GO:0005975">
    <property type="term" value="P:carbohydrate metabolic process"/>
    <property type="evidence" value="ECO:0007669"/>
    <property type="project" value="UniProtKB-ARBA"/>
</dbReference>
<dbReference type="InterPro" id="IPR013320">
    <property type="entry name" value="ConA-like_dom_sf"/>
</dbReference>
<reference evidence="3 4" key="1">
    <citation type="submission" date="2016-10" db="EMBL/GenBank/DDBJ databases">
        <authorList>
            <person name="de Groot N.N."/>
        </authorList>
    </citation>
    <scope>NUCLEOTIDE SEQUENCE [LARGE SCALE GENOMIC DNA]</scope>
    <source>
        <strain evidence="3 4">DSM 21035</strain>
    </source>
</reference>
<dbReference type="OrthoDB" id="9757947at2"/>
<dbReference type="Pfam" id="PF13385">
    <property type="entry name" value="Laminin_G_3"/>
    <property type="match status" value="1"/>
</dbReference>
<dbReference type="InterPro" id="IPR015943">
    <property type="entry name" value="WD40/YVTN_repeat-like_dom_sf"/>
</dbReference>
<dbReference type="SUPFAM" id="SSF49299">
    <property type="entry name" value="PKD domain"/>
    <property type="match status" value="1"/>
</dbReference>
<dbReference type="CDD" id="cd00146">
    <property type="entry name" value="PKD"/>
    <property type="match status" value="1"/>
</dbReference>
<evidence type="ECO:0000256" key="1">
    <source>
        <dbReference type="ARBA" id="ARBA00022729"/>
    </source>
</evidence>
<dbReference type="Pfam" id="PF18911">
    <property type="entry name" value="PKD_4"/>
    <property type="match status" value="1"/>
</dbReference>
<dbReference type="Gene3D" id="2.130.10.10">
    <property type="entry name" value="YVTN repeat-like/Quinoprotein amine dehydrogenase"/>
    <property type="match status" value="4"/>
</dbReference>
<organism evidence="3 4">
    <name type="scientific">Hyunsoonleella jejuensis</name>
    <dbReference type="NCBI Taxonomy" id="419940"/>
    <lineage>
        <taxon>Bacteria</taxon>
        <taxon>Pseudomonadati</taxon>
        <taxon>Bacteroidota</taxon>
        <taxon>Flavobacteriia</taxon>
        <taxon>Flavobacteriales</taxon>
        <taxon>Flavobacteriaceae</taxon>
    </lineage>
</organism>
<dbReference type="RefSeq" id="WP_092575922.1">
    <property type="nucleotide sequence ID" value="NZ_FOFN01000001.1"/>
</dbReference>
<dbReference type="InterPro" id="IPR035986">
    <property type="entry name" value="PKD_dom_sf"/>
</dbReference>
<dbReference type="Pfam" id="PF18962">
    <property type="entry name" value="Por_Secre_tail"/>
    <property type="match status" value="1"/>
</dbReference>
<dbReference type="SMART" id="SM00089">
    <property type="entry name" value="PKD"/>
    <property type="match status" value="1"/>
</dbReference>
<evidence type="ECO:0000313" key="3">
    <source>
        <dbReference type="EMBL" id="SEP99245.1"/>
    </source>
</evidence>
<dbReference type="Proteomes" id="UP000198999">
    <property type="component" value="Unassembled WGS sequence"/>
</dbReference>
<proteinExistence type="predicted"/>